<organism evidence="1 2">
    <name type="scientific">Saccharothrix syringae</name>
    <name type="common">Nocardiopsis syringae</name>
    <dbReference type="NCBI Taxonomy" id="103733"/>
    <lineage>
        <taxon>Bacteria</taxon>
        <taxon>Bacillati</taxon>
        <taxon>Actinomycetota</taxon>
        <taxon>Actinomycetes</taxon>
        <taxon>Pseudonocardiales</taxon>
        <taxon>Pseudonocardiaceae</taxon>
        <taxon>Saccharothrix</taxon>
    </lineage>
</organism>
<protein>
    <submittedName>
        <fullName evidence="1">DUF2000 domain-containing protein</fullName>
    </submittedName>
</protein>
<accession>A0A5Q0GRU1</accession>
<evidence type="ECO:0000313" key="2">
    <source>
        <dbReference type="Proteomes" id="UP000325787"/>
    </source>
</evidence>
<dbReference type="AlphaFoldDB" id="A0A5Q0GRU1"/>
<reference evidence="2" key="1">
    <citation type="journal article" date="2021" name="Curr. Microbiol.">
        <title>Complete genome of nocamycin-producing strain Saccharothrix syringae NRRL B-16468 reveals the biosynthetic potential for secondary metabolites.</title>
        <authorList>
            <person name="Mo X."/>
            <person name="Yang S."/>
        </authorList>
    </citation>
    <scope>NUCLEOTIDE SEQUENCE [LARGE SCALE GENOMIC DNA]</scope>
    <source>
        <strain evidence="2">ATCC 51364 / DSM 43886 / JCM 6844 / KCTC 9398 / NBRC 14523 / NRRL B-16468 / INA 2240</strain>
    </source>
</reference>
<dbReference type="PIRSF" id="PIRSF033736">
    <property type="entry name" value="UCP033763"/>
    <property type="match status" value="1"/>
</dbReference>
<name>A0A5Q0GRU1_SACSY</name>
<dbReference type="Gene3D" id="3.40.1490.10">
    <property type="entry name" value="Bit1"/>
    <property type="match status" value="1"/>
</dbReference>
<dbReference type="Pfam" id="PF09391">
    <property type="entry name" value="DUF2000"/>
    <property type="match status" value="1"/>
</dbReference>
<dbReference type="InterPro" id="IPR018988">
    <property type="entry name" value="DUF2000"/>
</dbReference>
<dbReference type="InterPro" id="IPR023476">
    <property type="entry name" value="Pep_tRNA_hydro_II_dom_sf"/>
</dbReference>
<proteinExistence type="predicted"/>
<keyword evidence="2" id="KW-1185">Reference proteome</keyword>
<dbReference type="EMBL" id="CP034550">
    <property type="protein sequence ID" value="QFZ16633.1"/>
    <property type="molecule type" value="Genomic_DNA"/>
</dbReference>
<evidence type="ECO:0000313" key="1">
    <source>
        <dbReference type="EMBL" id="QFZ16633.1"/>
    </source>
</evidence>
<sequence length="130" mass="13709">MLPTKIALVLRDDLPPNLAANAAAVLGLTLGARLADLLGEDVKDADGTLHPGLNTHPVPVLTAPADRLKALYRAGDVLRIGFTEVARRARTYGEYVEALSAATDPGFVAVALYGPRAEVGRLTRDLPLMA</sequence>
<gene>
    <name evidence="1" type="ORF">EKG83_03345</name>
</gene>
<dbReference type="OrthoDB" id="3692042at2"/>
<dbReference type="RefSeq" id="WP_153277856.1">
    <property type="nucleotide sequence ID" value="NZ_CP034550.1"/>
</dbReference>
<dbReference type="KEGG" id="ssyi:EKG83_03345"/>
<dbReference type="SUPFAM" id="SSF102462">
    <property type="entry name" value="Peptidyl-tRNA hydrolase II"/>
    <property type="match status" value="1"/>
</dbReference>
<dbReference type="InterPro" id="IPR017021">
    <property type="entry name" value="UCP033763"/>
</dbReference>
<dbReference type="Proteomes" id="UP000325787">
    <property type="component" value="Chromosome"/>
</dbReference>